<evidence type="ECO:0000313" key="3">
    <source>
        <dbReference type="EMBL" id="RHE93992.1"/>
    </source>
</evidence>
<evidence type="ECO:0000313" key="6">
    <source>
        <dbReference type="Proteomes" id="UP000283701"/>
    </source>
</evidence>
<evidence type="ECO:0000313" key="5">
    <source>
        <dbReference type="Proteomes" id="UP000049828"/>
    </source>
</evidence>
<dbReference type="EMBL" id="CVRS01000016">
    <property type="protein sequence ID" value="CRL32626.1"/>
    <property type="molecule type" value="Genomic_DNA"/>
</dbReference>
<proteinExistence type="predicted"/>
<gene>
    <name evidence="4" type="ORF">DW654_04435</name>
    <name evidence="3" type="ORF">DW707_14515</name>
    <name evidence="2" type="ORF">RIL183_00121</name>
</gene>
<keyword evidence="5" id="KW-1185">Reference proteome</keyword>
<evidence type="ECO:0000313" key="7">
    <source>
        <dbReference type="Proteomes" id="UP000286271"/>
    </source>
</evidence>
<evidence type="ECO:0008006" key="8">
    <source>
        <dbReference type="Google" id="ProtNLM"/>
    </source>
</evidence>
<accession>A0A0M6WD61</accession>
<evidence type="ECO:0000256" key="1">
    <source>
        <dbReference type="SAM" id="SignalP"/>
    </source>
</evidence>
<name>A0A0M6WD61_9FIRM</name>
<evidence type="ECO:0000313" key="4">
    <source>
        <dbReference type="EMBL" id="RHF86185.1"/>
    </source>
</evidence>
<dbReference type="EMBL" id="QSKW01000028">
    <property type="protein sequence ID" value="RHE93992.1"/>
    <property type="molecule type" value="Genomic_DNA"/>
</dbReference>
<reference evidence="5" key="1">
    <citation type="submission" date="2015-05" db="EMBL/GenBank/DDBJ databases">
        <authorList>
            <consortium name="Pathogen Informatics"/>
        </authorList>
    </citation>
    <scope>NUCLEOTIDE SEQUENCE [LARGE SCALE GENOMIC DNA]</scope>
    <source>
        <strain evidence="5">L1-83</strain>
    </source>
</reference>
<dbReference type="AlphaFoldDB" id="A0A0M6WD61"/>
<dbReference type="InterPro" id="IPR023833">
    <property type="entry name" value="Signal_pept_SipW-depend-type"/>
</dbReference>
<reference evidence="2" key="2">
    <citation type="submission" date="2015-05" db="EMBL/GenBank/DDBJ databases">
        <authorList>
            <person name="Wang D.B."/>
            <person name="Wang M."/>
        </authorList>
    </citation>
    <scope>NUCLEOTIDE SEQUENCE [LARGE SCALE GENOMIC DNA]</scope>
    <source>
        <strain evidence="2">L1-83</strain>
    </source>
</reference>
<dbReference type="Proteomes" id="UP000283701">
    <property type="component" value="Unassembled WGS sequence"/>
</dbReference>
<dbReference type="Proteomes" id="UP000049828">
    <property type="component" value="Unassembled WGS sequence"/>
</dbReference>
<organism evidence="2 5">
    <name type="scientific">Roseburia inulinivorans</name>
    <dbReference type="NCBI Taxonomy" id="360807"/>
    <lineage>
        <taxon>Bacteria</taxon>
        <taxon>Bacillati</taxon>
        <taxon>Bacillota</taxon>
        <taxon>Clostridia</taxon>
        <taxon>Lachnospirales</taxon>
        <taxon>Lachnospiraceae</taxon>
        <taxon>Roseburia</taxon>
    </lineage>
</organism>
<dbReference type="EMBL" id="QRHP01000003">
    <property type="protein sequence ID" value="RHF86185.1"/>
    <property type="molecule type" value="Genomic_DNA"/>
</dbReference>
<sequence>MKKTKLVTLLGAISLIGAIGAGSTFAYLTSTTGTVTNTFTVGNVNFDDDPLTGGLSESKVARDENSNLYVDADGTGEWTVKENKYEDLVAGEVVYKDPTVHMADDSQDAWVFAKIVNENPELTITYASDWVDVTDAYKTAQNLNDIDYKVYAKKDVISKSAHSTIFEEVTVGNNVTEDTTFTDIKVSACAVQAAGFENYTDALAQVSFN</sequence>
<reference evidence="6 7" key="3">
    <citation type="submission" date="2018-08" db="EMBL/GenBank/DDBJ databases">
        <title>A genome reference for cultivated species of the human gut microbiota.</title>
        <authorList>
            <person name="Zou Y."/>
            <person name="Xue W."/>
            <person name="Luo G."/>
        </authorList>
    </citation>
    <scope>NUCLEOTIDE SEQUENCE [LARGE SCALE GENOMIC DNA]</scope>
    <source>
        <strain evidence="4 6">AM23-23AC</strain>
        <strain evidence="3 7">AM27-11</strain>
    </source>
</reference>
<dbReference type="Proteomes" id="UP000286271">
    <property type="component" value="Unassembled WGS sequence"/>
</dbReference>
<dbReference type="RefSeq" id="WP_055039064.1">
    <property type="nucleotide sequence ID" value="NZ_CATWND010000001.1"/>
</dbReference>
<evidence type="ECO:0000313" key="2">
    <source>
        <dbReference type="EMBL" id="CRL32626.1"/>
    </source>
</evidence>
<feature type="chain" id="PRO_5042329942" description="SipW-cognate class signal peptide" evidence="1">
    <location>
        <begin position="27"/>
        <end position="209"/>
    </location>
</feature>
<keyword evidence="1" id="KW-0732">Signal</keyword>
<protein>
    <recommendedName>
        <fullName evidence="8">SipW-cognate class signal peptide</fullName>
    </recommendedName>
</protein>
<feature type="signal peptide" evidence="1">
    <location>
        <begin position="1"/>
        <end position="26"/>
    </location>
</feature>
<dbReference type="STRING" id="360807.ERS852392_00397"/>
<dbReference type="NCBIfam" id="TIGR04088">
    <property type="entry name" value="cognate_SipW"/>
    <property type="match status" value="1"/>
</dbReference>